<accession>A0A1F5HB70</accession>
<dbReference type="InterPro" id="IPR029063">
    <property type="entry name" value="SAM-dependent_MTases_sf"/>
</dbReference>
<comment type="caution">
    <text evidence="2">The sequence shown here is derived from an EMBL/GenBank/DDBJ whole genome shotgun (WGS) entry which is preliminary data.</text>
</comment>
<dbReference type="GO" id="GO:0008757">
    <property type="term" value="F:S-adenosylmethionine-dependent methyltransferase activity"/>
    <property type="evidence" value="ECO:0007669"/>
    <property type="project" value="InterPro"/>
</dbReference>
<dbReference type="CDD" id="cd02440">
    <property type="entry name" value="AdoMet_MTases"/>
    <property type="match status" value="1"/>
</dbReference>
<gene>
    <name evidence="2" type="ORF">A2196_01055</name>
</gene>
<organism evidence="2 3">
    <name type="scientific">Candidatus Curtissbacteria bacterium RIFOXYA1_FULL_41_14</name>
    <dbReference type="NCBI Taxonomy" id="1797737"/>
    <lineage>
        <taxon>Bacteria</taxon>
        <taxon>Candidatus Curtissiibacteriota</taxon>
    </lineage>
</organism>
<evidence type="ECO:0000313" key="2">
    <source>
        <dbReference type="EMBL" id="OGE01282.1"/>
    </source>
</evidence>
<reference evidence="2 3" key="1">
    <citation type="journal article" date="2016" name="Nat. Commun.">
        <title>Thousands of microbial genomes shed light on interconnected biogeochemical processes in an aquifer system.</title>
        <authorList>
            <person name="Anantharaman K."/>
            <person name="Brown C.T."/>
            <person name="Hug L.A."/>
            <person name="Sharon I."/>
            <person name="Castelle C.J."/>
            <person name="Probst A.J."/>
            <person name="Thomas B.C."/>
            <person name="Singh A."/>
            <person name="Wilkins M.J."/>
            <person name="Karaoz U."/>
            <person name="Brodie E.L."/>
            <person name="Williams K.H."/>
            <person name="Hubbard S.S."/>
            <person name="Banfield J.F."/>
        </authorList>
    </citation>
    <scope>NUCLEOTIDE SEQUENCE [LARGE SCALE GENOMIC DNA]</scope>
</reference>
<evidence type="ECO:0000259" key="1">
    <source>
        <dbReference type="Pfam" id="PF08241"/>
    </source>
</evidence>
<dbReference type="Proteomes" id="UP000176751">
    <property type="component" value="Unassembled WGS sequence"/>
</dbReference>
<name>A0A1F5HB70_9BACT</name>
<sequence length="218" mass="25420">MEYTTARLYRLRFEKDIKIRNEIWKVLCQDFFQKYIKTTDTICDLGAGFCEFINNIKAQNKIAIDVNPESRKYAASDVQVVACKSVNLAQKIKDKLDVVFASNFFEHLPTKEELVITVDEIRKVLKKRGRLIILMPNIRYVGSAYWDFLDHQLPLSDKSMIELLELKGFRIIEKKSKFLPYSTKGNLPKIPILVRFYLKLTPLHLIFGKQSLIVAQKD</sequence>
<dbReference type="Pfam" id="PF08241">
    <property type="entry name" value="Methyltransf_11"/>
    <property type="match status" value="1"/>
</dbReference>
<dbReference type="EMBL" id="MFCA01000029">
    <property type="protein sequence ID" value="OGE01282.1"/>
    <property type="molecule type" value="Genomic_DNA"/>
</dbReference>
<dbReference type="PANTHER" id="PTHR43861:SF1">
    <property type="entry name" value="TRANS-ACONITATE 2-METHYLTRANSFERASE"/>
    <property type="match status" value="1"/>
</dbReference>
<dbReference type="SUPFAM" id="SSF53335">
    <property type="entry name" value="S-adenosyl-L-methionine-dependent methyltransferases"/>
    <property type="match status" value="1"/>
</dbReference>
<evidence type="ECO:0000313" key="3">
    <source>
        <dbReference type="Proteomes" id="UP000176751"/>
    </source>
</evidence>
<dbReference type="PANTHER" id="PTHR43861">
    <property type="entry name" value="TRANS-ACONITATE 2-METHYLTRANSFERASE-RELATED"/>
    <property type="match status" value="1"/>
</dbReference>
<dbReference type="AlphaFoldDB" id="A0A1F5HB70"/>
<dbReference type="InterPro" id="IPR013216">
    <property type="entry name" value="Methyltransf_11"/>
</dbReference>
<feature type="domain" description="Methyltransferase type 11" evidence="1">
    <location>
        <begin position="44"/>
        <end position="133"/>
    </location>
</feature>
<dbReference type="Gene3D" id="3.40.50.150">
    <property type="entry name" value="Vaccinia Virus protein VP39"/>
    <property type="match status" value="1"/>
</dbReference>
<proteinExistence type="predicted"/>
<protein>
    <recommendedName>
        <fullName evidence="1">Methyltransferase type 11 domain-containing protein</fullName>
    </recommendedName>
</protein>
<dbReference type="STRING" id="1797737.A2196_01055"/>